<dbReference type="Proteomes" id="UP000015105">
    <property type="component" value="Chromosome 5D"/>
</dbReference>
<reference evidence="1" key="4">
    <citation type="submission" date="2019-03" db="UniProtKB">
        <authorList>
            <consortium name="EnsemblPlants"/>
        </authorList>
    </citation>
    <scope>IDENTIFICATION</scope>
</reference>
<evidence type="ECO:0000313" key="1">
    <source>
        <dbReference type="EnsemblPlants" id="AET5Gv20239100.7"/>
    </source>
</evidence>
<reference evidence="1" key="5">
    <citation type="journal article" date="2021" name="G3 (Bethesda)">
        <title>Aegilops tauschii genome assembly Aet v5.0 features greater sequence contiguity and improved annotation.</title>
        <authorList>
            <person name="Wang L."/>
            <person name="Zhu T."/>
            <person name="Rodriguez J.C."/>
            <person name="Deal K.R."/>
            <person name="Dubcovsky J."/>
            <person name="McGuire P.E."/>
            <person name="Lux T."/>
            <person name="Spannagl M."/>
            <person name="Mayer K.F.X."/>
            <person name="Baldrich P."/>
            <person name="Meyers B.C."/>
            <person name="Huo N."/>
            <person name="Gu Y.Q."/>
            <person name="Zhou H."/>
            <person name="Devos K.M."/>
            <person name="Bennetzen J.L."/>
            <person name="Unver T."/>
            <person name="Budak H."/>
            <person name="Gulick P.J."/>
            <person name="Galiba G."/>
            <person name="Kalapos B."/>
            <person name="Nelson D.R."/>
            <person name="Li P."/>
            <person name="You F.M."/>
            <person name="Luo M.C."/>
            <person name="Dvorak J."/>
        </authorList>
    </citation>
    <scope>NUCLEOTIDE SEQUENCE [LARGE SCALE GENOMIC DNA]</scope>
    <source>
        <strain evidence="1">cv. AL8/78</strain>
    </source>
</reference>
<organism evidence="1 2">
    <name type="scientific">Aegilops tauschii subsp. strangulata</name>
    <name type="common">Goatgrass</name>
    <dbReference type="NCBI Taxonomy" id="200361"/>
    <lineage>
        <taxon>Eukaryota</taxon>
        <taxon>Viridiplantae</taxon>
        <taxon>Streptophyta</taxon>
        <taxon>Embryophyta</taxon>
        <taxon>Tracheophyta</taxon>
        <taxon>Spermatophyta</taxon>
        <taxon>Magnoliopsida</taxon>
        <taxon>Liliopsida</taxon>
        <taxon>Poales</taxon>
        <taxon>Poaceae</taxon>
        <taxon>BOP clade</taxon>
        <taxon>Pooideae</taxon>
        <taxon>Triticodae</taxon>
        <taxon>Triticeae</taxon>
        <taxon>Triticinae</taxon>
        <taxon>Aegilops</taxon>
    </lineage>
</organism>
<sequence>EILFLFFRGVLLFCFCIKRPLIRLLPFGHSYW</sequence>
<keyword evidence="2" id="KW-1185">Reference proteome</keyword>
<reference evidence="2" key="1">
    <citation type="journal article" date="2014" name="Science">
        <title>Ancient hybridizations among the ancestral genomes of bread wheat.</title>
        <authorList>
            <consortium name="International Wheat Genome Sequencing Consortium,"/>
            <person name="Marcussen T."/>
            <person name="Sandve S.R."/>
            <person name="Heier L."/>
            <person name="Spannagl M."/>
            <person name="Pfeifer M."/>
            <person name="Jakobsen K.S."/>
            <person name="Wulff B.B."/>
            <person name="Steuernagel B."/>
            <person name="Mayer K.F."/>
            <person name="Olsen O.A."/>
        </authorList>
    </citation>
    <scope>NUCLEOTIDE SEQUENCE [LARGE SCALE GENOMIC DNA]</scope>
    <source>
        <strain evidence="2">cv. AL8/78</strain>
    </source>
</reference>
<reference evidence="1" key="3">
    <citation type="journal article" date="2017" name="Nature">
        <title>Genome sequence of the progenitor of the wheat D genome Aegilops tauschii.</title>
        <authorList>
            <person name="Luo M.C."/>
            <person name="Gu Y.Q."/>
            <person name="Puiu D."/>
            <person name="Wang H."/>
            <person name="Twardziok S.O."/>
            <person name="Deal K.R."/>
            <person name="Huo N."/>
            <person name="Zhu T."/>
            <person name="Wang L."/>
            <person name="Wang Y."/>
            <person name="McGuire P.E."/>
            <person name="Liu S."/>
            <person name="Long H."/>
            <person name="Ramasamy R.K."/>
            <person name="Rodriguez J.C."/>
            <person name="Van S.L."/>
            <person name="Yuan L."/>
            <person name="Wang Z."/>
            <person name="Xia Z."/>
            <person name="Xiao L."/>
            <person name="Anderson O.D."/>
            <person name="Ouyang S."/>
            <person name="Liang Y."/>
            <person name="Zimin A.V."/>
            <person name="Pertea G."/>
            <person name="Qi P."/>
            <person name="Bennetzen J.L."/>
            <person name="Dai X."/>
            <person name="Dawson M.W."/>
            <person name="Muller H.G."/>
            <person name="Kugler K."/>
            <person name="Rivarola-Duarte L."/>
            <person name="Spannagl M."/>
            <person name="Mayer K.F.X."/>
            <person name="Lu F.H."/>
            <person name="Bevan M.W."/>
            <person name="Leroy P."/>
            <person name="Li P."/>
            <person name="You F.M."/>
            <person name="Sun Q."/>
            <person name="Liu Z."/>
            <person name="Lyons E."/>
            <person name="Wicker T."/>
            <person name="Salzberg S.L."/>
            <person name="Devos K.M."/>
            <person name="Dvorak J."/>
        </authorList>
    </citation>
    <scope>NUCLEOTIDE SEQUENCE [LARGE SCALE GENOMIC DNA]</scope>
    <source>
        <strain evidence="1">cv. AL8/78</strain>
    </source>
</reference>
<accession>A0A453JYT8</accession>
<name>A0A453JYT8_AEGTS</name>
<protein>
    <submittedName>
        <fullName evidence="1">Uncharacterized protein</fullName>
    </submittedName>
</protein>
<dbReference type="AlphaFoldDB" id="A0A453JYT8"/>
<proteinExistence type="predicted"/>
<evidence type="ECO:0000313" key="2">
    <source>
        <dbReference type="Proteomes" id="UP000015105"/>
    </source>
</evidence>
<dbReference type="Gramene" id="AET5Gv20239100.7">
    <property type="protein sequence ID" value="AET5Gv20239100.7"/>
    <property type="gene ID" value="AET5Gv20239100"/>
</dbReference>
<dbReference type="EnsemblPlants" id="AET5Gv20239100.7">
    <property type="protein sequence ID" value="AET5Gv20239100.7"/>
    <property type="gene ID" value="AET5Gv20239100"/>
</dbReference>
<reference evidence="2" key="2">
    <citation type="journal article" date="2017" name="Nat. Plants">
        <title>The Aegilops tauschii genome reveals multiple impacts of transposons.</title>
        <authorList>
            <person name="Zhao G."/>
            <person name="Zou C."/>
            <person name="Li K."/>
            <person name="Wang K."/>
            <person name="Li T."/>
            <person name="Gao L."/>
            <person name="Zhang X."/>
            <person name="Wang H."/>
            <person name="Yang Z."/>
            <person name="Liu X."/>
            <person name="Jiang W."/>
            <person name="Mao L."/>
            <person name="Kong X."/>
            <person name="Jiao Y."/>
            <person name="Jia J."/>
        </authorList>
    </citation>
    <scope>NUCLEOTIDE SEQUENCE [LARGE SCALE GENOMIC DNA]</scope>
    <source>
        <strain evidence="2">cv. AL8/78</strain>
    </source>
</reference>